<proteinExistence type="predicted"/>
<comment type="caution">
    <text evidence="1">The sequence shown here is derived from an EMBL/GenBank/DDBJ whole genome shotgun (WGS) entry which is preliminary data.</text>
</comment>
<reference evidence="1" key="1">
    <citation type="submission" date="2019-09" db="EMBL/GenBank/DDBJ databases">
        <title>Characterisation of the sponge microbiome using genome-centric metagenomics.</title>
        <authorList>
            <person name="Engelberts J.P."/>
            <person name="Robbins S.J."/>
            <person name="De Goeij J.M."/>
            <person name="Aranda M."/>
            <person name="Bell S.C."/>
            <person name="Webster N.S."/>
        </authorList>
    </citation>
    <scope>NUCLEOTIDE SEQUENCE</scope>
    <source>
        <strain evidence="1">SB0676_bin_10</strain>
    </source>
</reference>
<gene>
    <name evidence="1" type="ORF">F4162_08120</name>
</gene>
<evidence type="ECO:0000313" key="1">
    <source>
        <dbReference type="EMBL" id="MYG38910.1"/>
    </source>
</evidence>
<name>A0A6B1F6C0_9SYNE</name>
<protein>
    <recommendedName>
        <fullName evidence="2">PIN domain-containing protein</fullName>
    </recommendedName>
</protein>
<sequence length="158" mass="17381">MCAILDANAAHEVFGSNAGQEATEAGRGFFQWLKDGKGSLVVGGKLKQELDQGVPGFRIWASQAILAGQLVNVDDHRVNDKTKDVKKHGGLQSDDPHVIALAQVSGARLLFSNDKGFHKDFKNPDIINNGKIYFTARNRNFTSHKRSLLEKHRCRLGS</sequence>
<organism evidence="1">
    <name type="scientific">Synechococcus sp. SB0676_bin_10</name>
    <dbReference type="NCBI Taxonomy" id="2604869"/>
    <lineage>
        <taxon>Bacteria</taxon>
        <taxon>Bacillati</taxon>
        <taxon>Cyanobacteriota</taxon>
        <taxon>Cyanophyceae</taxon>
        <taxon>Synechococcales</taxon>
        <taxon>Synechococcaceae</taxon>
        <taxon>Synechococcus</taxon>
    </lineage>
</organism>
<accession>A0A6B1F6C0</accession>
<dbReference type="AlphaFoldDB" id="A0A6B1F6C0"/>
<evidence type="ECO:0008006" key="2">
    <source>
        <dbReference type="Google" id="ProtNLM"/>
    </source>
</evidence>
<dbReference type="EMBL" id="VYDO01000256">
    <property type="protein sequence ID" value="MYG38910.1"/>
    <property type="molecule type" value="Genomic_DNA"/>
</dbReference>